<dbReference type="GO" id="GO:0045944">
    <property type="term" value="P:positive regulation of transcription by RNA polymerase II"/>
    <property type="evidence" value="ECO:0007669"/>
    <property type="project" value="InterPro"/>
</dbReference>
<evidence type="ECO:0000256" key="5">
    <source>
        <dbReference type="ARBA" id="ARBA00023155"/>
    </source>
</evidence>
<evidence type="ECO:0000259" key="12">
    <source>
        <dbReference type="PROSITE" id="PS50071"/>
    </source>
</evidence>
<protein>
    <submittedName>
        <fullName evidence="13">Homeobox protein MOX-2</fullName>
    </submittedName>
</protein>
<dbReference type="PANTHER" id="PTHR24328:SF7">
    <property type="entry name" value="BUTTONLESS"/>
    <property type="match status" value="1"/>
</dbReference>
<keyword evidence="4 9" id="KW-0238">DNA-binding</keyword>
<feature type="DNA-binding region" description="Homeobox" evidence="9">
    <location>
        <begin position="175"/>
        <end position="234"/>
    </location>
</feature>
<sequence>MYLADNDGSRTDDKKPPRLSHLPENSSFNRFFKNNFHEINALNRYYISPHDFLMYNYNPQERMRSMKNETEVPFYDLISNTTLATIYSSSPTSKYCYETDNFFLTSLNEASPNMVRSYKVLENQISVGTTPYFSNSSYCNALVNTEMLDFRHNPECSPFSESYCDTTATTSLIKPRKERTAFSKDQIRDLENEFVRNNYLTRLRRYEIAVSLSLSERQVKVWFQNRRMKWKRVKGYRGKKQTDEEKGK</sequence>
<dbReference type="CDD" id="cd00086">
    <property type="entry name" value="homeodomain"/>
    <property type="match status" value="1"/>
</dbReference>
<evidence type="ECO:0000256" key="7">
    <source>
        <dbReference type="ARBA" id="ARBA00023163"/>
    </source>
</evidence>
<evidence type="ECO:0000256" key="3">
    <source>
        <dbReference type="ARBA" id="ARBA00023015"/>
    </source>
</evidence>
<dbReference type="GO" id="GO:0005634">
    <property type="term" value="C:nucleus"/>
    <property type="evidence" value="ECO:0007669"/>
    <property type="project" value="UniProtKB-SubCell"/>
</dbReference>
<evidence type="ECO:0000256" key="10">
    <source>
        <dbReference type="RuleBase" id="RU000682"/>
    </source>
</evidence>
<evidence type="ECO:0000256" key="2">
    <source>
        <dbReference type="ARBA" id="ARBA00022473"/>
    </source>
</evidence>
<dbReference type="AlphaFoldDB" id="T2MFY7"/>
<reference evidence="13" key="1">
    <citation type="journal article" date="2013" name="Genome Biol. Evol.">
        <title>Punctuated emergences of genetic and phenotypic innovations in eumetazoan, bilaterian, euteleostome, and hominidae ancestors.</title>
        <authorList>
            <person name="Wenger Y."/>
            <person name="Galliot B."/>
        </authorList>
    </citation>
    <scope>NUCLEOTIDE SEQUENCE</scope>
    <source>
        <tissue evidence="13">Whole animals</tissue>
    </source>
</reference>
<name>T2MFY7_HYDVU</name>
<dbReference type="SUPFAM" id="SSF46689">
    <property type="entry name" value="Homeodomain-like"/>
    <property type="match status" value="1"/>
</dbReference>
<accession>T2MFY7</accession>
<feature type="domain" description="Homeobox" evidence="12">
    <location>
        <begin position="173"/>
        <end position="233"/>
    </location>
</feature>
<evidence type="ECO:0000256" key="4">
    <source>
        <dbReference type="ARBA" id="ARBA00023125"/>
    </source>
</evidence>
<keyword evidence="5 9" id="KW-0371">Homeobox</keyword>
<evidence type="ECO:0000256" key="1">
    <source>
        <dbReference type="ARBA" id="ARBA00004123"/>
    </source>
</evidence>
<dbReference type="InterPro" id="IPR009057">
    <property type="entry name" value="Homeodomain-like_sf"/>
</dbReference>
<feature type="region of interest" description="Disordered" evidence="11">
    <location>
        <begin position="1"/>
        <end position="22"/>
    </location>
</feature>
<evidence type="ECO:0000256" key="6">
    <source>
        <dbReference type="ARBA" id="ARBA00023159"/>
    </source>
</evidence>
<feature type="non-terminal residue" evidence="13">
    <location>
        <position position="1"/>
    </location>
</feature>
<evidence type="ECO:0000256" key="9">
    <source>
        <dbReference type="PROSITE-ProRule" id="PRU00108"/>
    </source>
</evidence>
<keyword evidence="2" id="KW-0217">Developmental protein</keyword>
<gene>
    <name evidence="13" type="primary">MEOX2</name>
</gene>
<keyword evidence="6" id="KW-0010">Activator</keyword>
<dbReference type="GO" id="GO:0000978">
    <property type="term" value="F:RNA polymerase II cis-regulatory region sequence-specific DNA binding"/>
    <property type="evidence" value="ECO:0007669"/>
    <property type="project" value="TreeGrafter"/>
</dbReference>
<keyword evidence="3" id="KW-0805">Transcription regulation</keyword>
<keyword evidence="7" id="KW-0804">Transcription</keyword>
<organism evidence="13">
    <name type="scientific">Hydra vulgaris</name>
    <name type="common">Hydra</name>
    <name type="synonym">Hydra attenuata</name>
    <dbReference type="NCBI Taxonomy" id="6087"/>
    <lineage>
        <taxon>Eukaryota</taxon>
        <taxon>Metazoa</taxon>
        <taxon>Cnidaria</taxon>
        <taxon>Hydrozoa</taxon>
        <taxon>Hydroidolina</taxon>
        <taxon>Anthoathecata</taxon>
        <taxon>Aplanulata</taxon>
        <taxon>Hydridae</taxon>
        <taxon>Hydra</taxon>
    </lineage>
</organism>
<dbReference type="PROSITE" id="PS50071">
    <property type="entry name" value="HOMEOBOX_2"/>
    <property type="match status" value="1"/>
</dbReference>
<dbReference type="InterPro" id="IPR042634">
    <property type="entry name" value="MOX-1/MOX-2"/>
</dbReference>
<dbReference type="InterPro" id="IPR017970">
    <property type="entry name" value="Homeobox_CS"/>
</dbReference>
<dbReference type="PANTHER" id="PTHR24328">
    <property type="entry name" value="HOMEOBOX PROTEIN MOX"/>
    <property type="match status" value="1"/>
</dbReference>
<evidence type="ECO:0000256" key="8">
    <source>
        <dbReference type="ARBA" id="ARBA00023242"/>
    </source>
</evidence>
<dbReference type="GO" id="GO:0000981">
    <property type="term" value="F:DNA-binding transcription factor activity, RNA polymerase II-specific"/>
    <property type="evidence" value="ECO:0007669"/>
    <property type="project" value="InterPro"/>
</dbReference>
<keyword evidence="8 9" id="KW-0539">Nucleus</keyword>
<evidence type="ECO:0000313" key="13">
    <source>
        <dbReference type="EMBL" id="CDG70825.1"/>
    </source>
</evidence>
<dbReference type="KEGG" id="hmg:100214554"/>
<feature type="compositionally biased region" description="Basic and acidic residues" evidence="11">
    <location>
        <begin position="7"/>
        <end position="16"/>
    </location>
</feature>
<dbReference type="Gene3D" id="1.10.10.60">
    <property type="entry name" value="Homeodomain-like"/>
    <property type="match status" value="1"/>
</dbReference>
<proteinExistence type="evidence at transcript level"/>
<evidence type="ECO:0000256" key="11">
    <source>
        <dbReference type="SAM" id="MobiDB-lite"/>
    </source>
</evidence>
<dbReference type="SMART" id="SM00389">
    <property type="entry name" value="HOX"/>
    <property type="match status" value="1"/>
</dbReference>
<comment type="subcellular location">
    <subcellularLocation>
        <location evidence="1 9 10">Nucleus</location>
    </subcellularLocation>
</comment>
<dbReference type="Pfam" id="PF00046">
    <property type="entry name" value="Homeodomain"/>
    <property type="match status" value="1"/>
</dbReference>
<dbReference type="InterPro" id="IPR020479">
    <property type="entry name" value="HD_metazoa"/>
</dbReference>
<dbReference type="EMBL" id="HAAD01004593">
    <property type="protein sequence ID" value="CDG70825.1"/>
    <property type="molecule type" value="mRNA"/>
</dbReference>
<dbReference type="PROSITE" id="PS00027">
    <property type="entry name" value="HOMEOBOX_1"/>
    <property type="match status" value="1"/>
</dbReference>
<dbReference type="InterPro" id="IPR001356">
    <property type="entry name" value="HD"/>
</dbReference>
<dbReference type="OrthoDB" id="6159439at2759"/>
<dbReference type="PRINTS" id="PR00024">
    <property type="entry name" value="HOMEOBOX"/>
</dbReference>